<comment type="caution">
    <text evidence="1">The sequence shown here is derived from an EMBL/GenBank/DDBJ whole genome shotgun (WGS) entry which is preliminary data.</text>
</comment>
<keyword evidence="2" id="KW-1185">Reference proteome</keyword>
<organism evidence="1 2">
    <name type="scientific">Solirubrobacter phytolaccae</name>
    <dbReference type="NCBI Taxonomy" id="1404360"/>
    <lineage>
        <taxon>Bacteria</taxon>
        <taxon>Bacillati</taxon>
        <taxon>Actinomycetota</taxon>
        <taxon>Thermoleophilia</taxon>
        <taxon>Solirubrobacterales</taxon>
        <taxon>Solirubrobacteraceae</taxon>
        <taxon>Solirubrobacter</taxon>
    </lineage>
</organism>
<accession>A0A9X3NIX6</accession>
<reference evidence="1" key="1">
    <citation type="submission" date="2022-10" db="EMBL/GenBank/DDBJ databases">
        <title>The WGS of Solirubrobacter phytolaccae KCTC 29190.</title>
        <authorList>
            <person name="Jiang Z."/>
        </authorList>
    </citation>
    <scope>NUCLEOTIDE SEQUENCE</scope>
    <source>
        <strain evidence="1">KCTC 29190</strain>
    </source>
</reference>
<dbReference type="RefSeq" id="WP_270028981.1">
    <property type="nucleotide sequence ID" value="NZ_JAPDDP010000078.1"/>
</dbReference>
<evidence type="ECO:0000313" key="2">
    <source>
        <dbReference type="Proteomes" id="UP001147653"/>
    </source>
</evidence>
<dbReference type="Proteomes" id="UP001147653">
    <property type="component" value="Unassembled WGS sequence"/>
</dbReference>
<gene>
    <name evidence="1" type="ORF">OJ997_29760</name>
</gene>
<evidence type="ECO:0008006" key="3">
    <source>
        <dbReference type="Google" id="ProtNLM"/>
    </source>
</evidence>
<protein>
    <recommendedName>
        <fullName evidence="3">CdiI immunity protein domain-containing protein</fullName>
    </recommendedName>
</protein>
<sequence length="130" mass="14735">MPYDSPSEYDVQITEVANALRLPYDHTMQDWGIESADAERLEEFVEFAQRELSAAWHPEVVRDVVDLLLESAGDALSEDPTLELAPLREWLAANVAQLQRALAYWIGLGPEEWPIVAKLEAWGLRIVFAQ</sequence>
<name>A0A9X3NIX6_9ACTN</name>
<proteinExistence type="predicted"/>
<dbReference type="AlphaFoldDB" id="A0A9X3NIX6"/>
<dbReference type="EMBL" id="JAPDDP010000078">
    <property type="protein sequence ID" value="MDA0184526.1"/>
    <property type="molecule type" value="Genomic_DNA"/>
</dbReference>
<evidence type="ECO:0000313" key="1">
    <source>
        <dbReference type="EMBL" id="MDA0184526.1"/>
    </source>
</evidence>